<accession>A0A7X3S6H0</accession>
<feature type="domain" description="Tetrapyrrole methylase" evidence="11">
    <location>
        <begin position="6"/>
        <end position="217"/>
    </location>
</feature>
<protein>
    <recommendedName>
        <fullName evidence="2">uroporphyrinogen-III C-methyltransferase</fullName>
        <ecNumber evidence="2">2.1.1.107</ecNumber>
    </recommendedName>
</protein>
<dbReference type="EC" id="2.1.1.107" evidence="2"/>
<dbReference type="PANTHER" id="PTHR45790">
    <property type="entry name" value="SIROHEME SYNTHASE-RELATED"/>
    <property type="match status" value="1"/>
</dbReference>
<keyword evidence="3" id="KW-0169">Cobalamin biosynthesis</keyword>
<dbReference type="EMBL" id="WUMV01000001">
    <property type="protein sequence ID" value="MXN63946.1"/>
    <property type="molecule type" value="Genomic_DNA"/>
</dbReference>
<dbReference type="Gene3D" id="3.40.1010.10">
    <property type="entry name" value="Cobalt-precorrin-4 Transmethylase, Domain 1"/>
    <property type="match status" value="1"/>
</dbReference>
<evidence type="ECO:0000256" key="10">
    <source>
        <dbReference type="RuleBase" id="RU003960"/>
    </source>
</evidence>
<name>A0A7X3S6H0_9HYPH</name>
<comment type="pathway">
    <text evidence="8">Porphyrin-containing compound metabolism; siroheme biosynthesis; precorrin-2 from uroporphyrinogen III: step 1/1.</text>
</comment>
<dbReference type="FunFam" id="3.40.1010.10:FF:000001">
    <property type="entry name" value="Siroheme synthase"/>
    <property type="match status" value="1"/>
</dbReference>
<dbReference type="SUPFAM" id="SSF53790">
    <property type="entry name" value="Tetrapyrrole methylase"/>
    <property type="match status" value="1"/>
</dbReference>
<evidence type="ECO:0000256" key="8">
    <source>
        <dbReference type="ARBA" id="ARBA00025705"/>
    </source>
</evidence>
<evidence type="ECO:0000256" key="1">
    <source>
        <dbReference type="ARBA" id="ARBA00005879"/>
    </source>
</evidence>
<dbReference type="InterPro" id="IPR000878">
    <property type="entry name" value="4pyrrol_Mease"/>
</dbReference>
<sequence>MSGCGKVYLIGAGPGDPDLMTARAIRYLSKADAVVYDRLVSPDILALAPNSALMVCVGKEPRRHPVPQERINEILVELAGEHSTVVRLKGGDPYIFGRGGEEAIRLVEAGIDFDVVPGITAAQGLSAATRIPLTHRGLAHGVRYVTGHCKEGEPLDLDWKSLADPDTTLVLYMGLSNLGEITARLMERGLPASTPVLAVEKATRVEERRLIARLDDIEERARGAGFRSPVTFVIGRVVGLAASLGLEIRDIQSPRLEAANA</sequence>
<dbReference type="GO" id="GO:0009236">
    <property type="term" value="P:cobalamin biosynthetic process"/>
    <property type="evidence" value="ECO:0007669"/>
    <property type="project" value="UniProtKB-KW"/>
</dbReference>
<comment type="caution">
    <text evidence="12">The sequence shown here is derived from an EMBL/GenBank/DDBJ whole genome shotgun (WGS) entry which is preliminary data.</text>
</comment>
<proteinExistence type="inferred from homology"/>
<evidence type="ECO:0000256" key="3">
    <source>
        <dbReference type="ARBA" id="ARBA00022573"/>
    </source>
</evidence>
<dbReference type="AlphaFoldDB" id="A0A7X3S6H0"/>
<dbReference type="PROSITE" id="PS00840">
    <property type="entry name" value="SUMT_2"/>
    <property type="match status" value="1"/>
</dbReference>
<dbReference type="InterPro" id="IPR014777">
    <property type="entry name" value="4pyrrole_Mease_sub1"/>
</dbReference>
<evidence type="ECO:0000256" key="4">
    <source>
        <dbReference type="ARBA" id="ARBA00022603"/>
    </source>
</evidence>
<dbReference type="Gene3D" id="3.30.950.10">
    <property type="entry name" value="Methyltransferase, Cobalt-precorrin-4 Transmethylase, Domain 2"/>
    <property type="match status" value="1"/>
</dbReference>
<dbReference type="CDD" id="cd11642">
    <property type="entry name" value="SUMT"/>
    <property type="match status" value="1"/>
</dbReference>
<comment type="similarity">
    <text evidence="1 10">Belongs to the precorrin methyltransferase family.</text>
</comment>
<gene>
    <name evidence="12" type="primary">cobA</name>
    <name evidence="12" type="ORF">GR183_03435</name>
</gene>
<keyword evidence="13" id="KW-1185">Reference proteome</keyword>
<evidence type="ECO:0000256" key="5">
    <source>
        <dbReference type="ARBA" id="ARBA00022679"/>
    </source>
</evidence>
<evidence type="ECO:0000256" key="6">
    <source>
        <dbReference type="ARBA" id="ARBA00022691"/>
    </source>
</evidence>
<dbReference type="InterPro" id="IPR006366">
    <property type="entry name" value="CobA/CysG_C"/>
</dbReference>
<dbReference type="RefSeq" id="WP_160774159.1">
    <property type="nucleotide sequence ID" value="NZ_WUMV01000001.1"/>
</dbReference>
<organism evidence="12 13">
    <name type="scientific">Stappia sediminis</name>
    <dbReference type="NCBI Taxonomy" id="2692190"/>
    <lineage>
        <taxon>Bacteria</taxon>
        <taxon>Pseudomonadati</taxon>
        <taxon>Pseudomonadota</taxon>
        <taxon>Alphaproteobacteria</taxon>
        <taxon>Hyphomicrobiales</taxon>
        <taxon>Stappiaceae</taxon>
        <taxon>Stappia</taxon>
    </lineage>
</organism>
<keyword evidence="6" id="KW-0949">S-adenosyl-L-methionine</keyword>
<comment type="pathway">
    <text evidence="9">Cofactor biosynthesis; adenosylcobalamin biosynthesis; precorrin-2 from uroporphyrinogen III: step 1/1.</text>
</comment>
<dbReference type="GO" id="GO:0019354">
    <property type="term" value="P:siroheme biosynthetic process"/>
    <property type="evidence" value="ECO:0007669"/>
    <property type="project" value="UniProtKB-UniPathway"/>
</dbReference>
<dbReference type="InterPro" id="IPR050161">
    <property type="entry name" value="Siro_Cobalamin_biosynth"/>
</dbReference>
<evidence type="ECO:0000259" key="11">
    <source>
        <dbReference type="Pfam" id="PF00590"/>
    </source>
</evidence>
<dbReference type="InterPro" id="IPR014776">
    <property type="entry name" value="4pyrrole_Mease_sub2"/>
</dbReference>
<dbReference type="NCBIfam" id="NF004790">
    <property type="entry name" value="PRK06136.1"/>
    <property type="match status" value="1"/>
</dbReference>
<reference evidence="12 13" key="1">
    <citation type="submission" date="2019-12" db="EMBL/GenBank/DDBJ databases">
        <authorList>
            <person name="Li M."/>
        </authorList>
    </citation>
    <scope>NUCLEOTIDE SEQUENCE [LARGE SCALE GENOMIC DNA]</scope>
    <source>
        <strain evidence="12 13">GBMRC 2046</strain>
    </source>
</reference>
<dbReference type="Pfam" id="PF00590">
    <property type="entry name" value="TP_methylase"/>
    <property type="match status" value="1"/>
</dbReference>
<dbReference type="Proteomes" id="UP000433101">
    <property type="component" value="Unassembled WGS sequence"/>
</dbReference>
<evidence type="ECO:0000313" key="12">
    <source>
        <dbReference type="EMBL" id="MXN63946.1"/>
    </source>
</evidence>
<dbReference type="PANTHER" id="PTHR45790:SF3">
    <property type="entry name" value="S-ADENOSYL-L-METHIONINE-DEPENDENT UROPORPHYRINOGEN III METHYLTRANSFERASE, CHLOROPLASTIC"/>
    <property type="match status" value="1"/>
</dbReference>
<dbReference type="GO" id="GO:0004851">
    <property type="term" value="F:uroporphyrin-III C-methyltransferase activity"/>
    <property type="evidence" value="ECO:0007669"/>
    <property type="project" value="UniProtKB-EC"/>
</dbReference>
<dbReference type="UniPathway" id="UPA00262">
    <property type="reaction ID" value="UER00211"/>
</dbReference>
<evidence type="ECO:0000256" key="9">
    <source>
        <dbReference type="ARBA" id="ARBA00060548"/>
    </source>
</evidence>
<evidence type="ECO:0000313" key="13">
    <source>
        <dbReference type="Proteomes" id="UP000433101"/>
    </source>
</evidence>
<dbReference type="NCBIfam" id="TIGR01469">
    <property type="entry name" value="cobA_cysG_Cterm"/>
    <property type="match status" value="1"/>
</dbReference>
<dbReference type="FunFam" id="3.30.950.10:FF:000001">
    <property type="entry name" value="Siroheme synthase"/>
    <property type="match status" value="1"/>
</dbReference>
<keyword evidence="7" id="KW-0627">Porphyrin biosynthesis</keyword>
<evidence type="ECO:0000256" key="7">
    <source>
        <dbReference type="ARBA" id="ARBA00023244"/>
    </source>
</evidence>
<dbReference type="InterPro" id="IPR035996">
    <property type="entry name" value="4pyrrol_Methylase_sf"/>
</dbReference>
<keyword evidence="5 10" id="KW-0808">Transferase</keyword>
<keyword evidence="4 10" id="KW-0489">Methyltransferase</keyword>
<dbReference type="GO" id="GO:0032259">
    <property type="term" value="P:methylation"/>
    <property type="evidence" value="ECO:0007669"/>
    <property type="project" value="UniProtKB-KW"/>
</dbReference>
<evidence type="ECO:0000256" key="2">
    <source>
        <dbReference type="ARBA" id="ARBA00012162"/>
    </source>
</evidence>
<dbReference type="InterPro" id="IPR003043">
    <property type="entry name" value="Uropor_MeTrfase_CS"/>
</dbReference>